<proteinExistence type="predicted"/>
<reference evidence="3" key="1">
    <citation type="submission" date="2023-04" db="EMBL/GenBank/DDBJ databases">
        <authorList>
            <person name="Vijverberg K."/>
            <person name="Xiong W."/>
            <person name="Schranz E."/>
        </authorList>
    </citation>
    <scope>NUCLEOTIDE SEQUENCE</scope>
</reference>
<sequence>MVLFIGFLKSTKVTATFDQLVSPPSVPSVMFKLAKKDGGRIDRNRDAQNPWDFYQRYKRVHRVDEIQIEEQRMLESGTFSSDMGGIQTINKDKKLFLVSLYYLIWGEAANVRFLPECICYRFHHGIQCHLDHGQASPAQSFICEDNSVSFLAHVIQPIYNTLSKEAERNNNGKTAHSAWRNYDDFNEYFWSPTFIFVVYDMNYLEIARYAFLFVLGGIFMAESVSDGEGNPMQKPNKRNDMESDSSQKEKEDDGQQLRRSHKYFTTSGVAARKFQIDNEAGQLYKELLVAQEEAHLAHQQLTSSMVKLVEERNMKPLDSNLAALSARCSKDWELNLAKSFLSEMGQCTTSYPHNSCLEH</sequence>
<keyword evidence="4" id="KW-1185">Reference proteome</keyword>
<evidence type="ECO:0000256" key="1">
    <source>
        <dbReference type="SAM" id="MobiDB-lite"/>
    </source>
</evidence>
<dbReference type="AlphaFoldDB" id="A0AA35Z0Z5"/>
<feature type="compositionally biased region" description="Basic and acidic residues" evidence="1">
    <location>
        <begin position="237"/>
        <end position="256"/>
    </location>
</feature>
<evidence type="ECO:0000313" key="3">
    <source>
        <dbReference type="EMBL" id="CAI9283711.1"/>
    </source>
</evidence>
<feature type="region of interest" description="Disordered" evidence="1">
    <location>
        <begin position="226"/>
        <end position="257"/>
    </location>
</feature>
<dbReference type="InterPro" id="IPR026899">
    <property type="entry name" value="FKS1-like_dom1"/>
</dbReference>
<dbReference type="PANTHER" id="PTHR12741:SF67">
    <property type="entry name" value="CALLOSE SYNTHASE 10"/>
    <property type="match status" value="1"/>
</dbReference>
<evidence type="ECO:0000259" key="2">
    <source>
        <dbReference type="SMART" id="SM01205"/>
    </source>
</evidence>
<dbReference type="PANTHER" id="PTHR12741">
    <property type="entry name" value="LYST-INTERACTING PROTEIN LIP5 DOPAMINE RESPONSIVE PROTEIN DRG-1"/>
    <property type="match status" value="1"/>
</dbReference>
<organism evidence="3 4">
    <name type="scientific">Lactuca saligna</name>
    <name type="common">Willowleaf lettuce</name>
    <dbReference type="NCBI Taxonomy" id="75948"/>
    <lineage>
        <taxon>Eukaryota</taxon>
        <taxon>Viridiplantae</taxon>
        <taxon>Streptophyta</taxon>
        <taxon>Embryophyta</taxon>
        <taxon>Tracheophyta</taxon>
        <taxon>Spermatophyta</taxon>
        <taxon>Magnoliopsida</taxon>
        <taxon>eudicotyledons</taxon>
        <taxon>Gunneridae</taxon>
        <taxon>Pentapetalae</taxon>
        <taxon>asterids</taxon>
        <taxon>campanulids</taxon>
        <taxon>Asterales</taxon>
        <taxon>Asteraceae</taxon>
        <taxon>Cichorioideae</taxon>
        <taxon>Cichorieae</taxon>
        <taxon>Lactucinae</taxon>
        <taxon>Lactuca</taxon>
    </lineage>
</organism>
<gene>
    <name evidence="3" type="ORF">LSALG_LOCUS23291</name>
</gene>
<dbReference type="EMBL" id="OX465081">
    <property type="protein sequence ID" value="CAI9283711.1"/>
    <property type="molecule type" value="Genomic_DNA"/>
</dbReference>
<feature type="domain" description="1,3-beta-glucan synthase component FKS1-like" evidence="2">
    <location>
        <begin position="92"/>
        <end position="202"/>
    </location>
</feature>
<dbReference type="GO" id="GO:0046527">
    <property type="term" value="F:glucosyltransferase activity"/>
    <property type="evidence" value="ECO:0007669"/>
    <property type="project" value="TreeGrafter"/>
</dbReference>
<name>A0AA35Z0Z5_LACSI</name>
<dbReference type="Pfam" id="PF14288">
    <property type="entry name" value="FKS1_dom1"/>
    <property type="match status" value="1"/>
</dbReference>
<protein>
    <recommendedName>
        <fullName evidence="2">1,3-beta-glucan synthase component FKS1-like domain-containing protein</fullName>
    </recommendedName>
</protein>
<evidence type="ECO:0000313" key="4">
    <source>
        <dbReference type="Proteomes" id="UP001177003"/>
    </source>
</evidence>
<dbReference type="GO" id="GO:0005886">
    <property type="term" value="C:plasma membrane"/>
    <property type="evidence" value="ECO:0007669"/>
    <property type="project" value="TreeGrafter"/>
</dbReference>
<dbReference type="Proteomes" id="UP001177003">
    <property type="component" value="Chromosome 5"/>
</dbReference>
<dbReference type="SMART" id="SM01205">
    <property type="entry name" value="FKS1_dom1"/>
    <property type="match status" value="1"/>
</dbReference>
<accession>A0AA35Z0Z5</accession>